<comment type="caution">
    <text evidence="4">The sequence shown here is derived from an EMBL/GenBank/DDBJ whole genome shotgun (WGS) entry which is preliminary data.</text>
</comment>
<keyword evidence="3 4" id="KW-0067">ATP-binding</keyword>
<organism evidence="4 5">
    <name type="scientific">Candidatus Onthousia faecipullorum</name>
    <dbReference type="NCBI Taxonomy" id="2840887"/>
    <lineage>
        <taxon>Bacteria</taxon>
        <taxon>Bacillati</taxon>
        <taxon>Bacillota</taxon>
        <taxon>Bacilli</taxon>
        <taxon>Candidatus Onthousia</taxon>
    </lineage>
</organism>
<accession>A0A9D1KBB0</accession>
<dbReference type="EMBL" id="DVKQ01000038">
    <property type="protein sequence ID" value="HIT37435.1"/>
    <property type="molecule type" value="Genomic_DNA"/>
</dbReference>
<evidence type="ECO:0000256" key="2">
    <source>
        <dbReference type="ARBA" id="ARBA00022741"/>
    </source>
</evidence>
<keyword evidence="2" id="KW-0547">Nucleotide-binding</keyword>
<evidence type="ECO:0000313" key="4">
    <source>
        <dbReference type="EMBL" id="HIT37435.1"/>
    </source>
</evidence>
<evidence type="ECO:0000256" key="3">
    <source>
        <dbReference type="ARBA" id="ARBA00022840"/>
    </source>
</evidence>
<dbReference type="AlphaFoldDB" id="A0A9D1KBB0"/>
<dbReference type="InterPro" id="IPR027417">
    <property type="entry name" value="P-loop_NTPase"/>
</dbReference>
<feature type="non-terminal residue" evidence="4">
    <location>
        <position position="1"/>
    </location>
</feature>
<dbReference type="Proteomes" id="UP000886833">
    <property type="component" value="Unassembled WGS sequence"/>
</dbReference>
<sequence length="72" mass="8240">KLGIAQVLMENPDIMILDEPFNGLEEESANKIRKILLEEKEKGKLIIIATHIKEDIDELCNVIFHIDKGKIK</sequence>
<dbReference type="PANTHER" id="PTHR42939">
    <property type="entry name" value="ABC TRANSPORTER ATP-BINDING PROTEIN ALBC-RELATED"/>
    <property type="match status" value="1"/>
</dbReference>
<evidence type="ECO:0000256" key="1">
    <source>
        <dbReference type="ARBA" id="ARBA00022448"/>
    </source>
</evidence>
<protein>
    <submittedName>
        <fullName evidence="4">Multidrug ABC transporter ATP-binding protein</fullName>
    </submittedName>
</protein>
<dbReference type="Gene3D" id="3.40.50.300">
    <property type="entry name" value="P-loop containing nucleotide triphosphate hydrolases"/>
    <property type="match status" value="1"/>
</dbReference>
<dbReference type="GO" id="GO:0005524">
    <property type="term" value="F:ATP binding"/>
    <property type="evidence" value="ECO:0007669"/>
    <property type="project" value="UniProtKB-KW"/>
</dbReference>
<keyword evidence="1" id="KW-0813">Transport</keyword>
<reference evidence="4" key="2">
    <citation type="journal article" date="2021" name="PeerJ">
        <title>Extensive microbial diversity within the chicken gut microbiome revealed by metagenomics and culture.</title>
        <authorList>
            <person name="Gilroy R."/>
            <person name="Ravi A."/>
            <person name="Getino M."/>
            <person name="Pursley I."/>
            <person name="Horton D.L."/>
            <person name="Alikhan N.F."/>
            <person name="Baker D."/>
            <person name="Gharbi K."/>
            <person name="Hall N."/>
            <person name="Watson M."/>
            <person name="Adriaenssens E.M."/>
            <person name="Foster-Nyarko E."/>
            <person name="Jarju S."/>
            <person name="Secka A."/>
            <person name="Antonio M."/>
            <person name="Oren A."/>
            <person name="Chaudhuri R.R."/>
            <person name="La Ragione R."/>
            <person name="Hildebrand F."/>
            <person name="Pallen M.J."/>
        </authorList>
    </citation>
    <scope>NUCLEOTIDE SEQUENCE</scope>
    <source>
        <strain evidence="4">CHK195-26880</strain>
    </source>
</reference>
<dbReference type="PANTHER" id="PTHR42939:SF1">
    <property type="entry name" value="ABC TRANSPORTER ATP-BINDING PROTEIN ALBC-RELATED"/>
    <property type="match status" value="1"/>
</dbReference>
<dbReference type="SUPFAM" id="SSF52540">
    <property type="entry name" value="P-loop containing nucleoside triphosphate hydrolases"/>
    <property type="match status" value="1"/>
</dbReference>
<evidence type="ECO:0000313" key="5">
    <source>
        <dbReference type="Proteomes" id="UP000886833"/>
    </source>
</evidence>
<dbReference type="InterPro" id="IPR051782">
    <property type="entry name" value="ABC_Transporter_VariousFunc"/>
</dbReference>
<gene>
    <name evidence="4" type="ORF">IAB59_03010</name>
</gene>
<proteinExistence type="predicted"/>
<name>A0A9D1KBB0_9FIRM</name>
<reference evidence="4" key="1">
    <citation type="submission" date="2020-10" db="EMBL/GenBank/DDBJ databases">
        <authorList>
            <person name="Gilroy R."/>
        </authorList>
    </citation>
    <scope>NUCLEOTIDE SEQUENCE</scope>
    <source>
        <strain evidence="4">CHK195-26880</strain>
    </source>
</reference>